<accession>A0A2R4XGW9</accession>
<keyword evidence="2" id="KW-1185">Reference proteome</keyword>
<dbReference type="Proteomes" id="UP000244571">
    <property type="component" value="Chromosome"/>
</dbReference>
<gene>
    <name evidence="1" type="ORF">DBV39_04295</name>
</gene>
<name>A0A2R4XGW9_9BURK</name>
<proteinExistence type="predicted"/>
<dbReference type="KEGG" id="boz:DBV39_04295"/>
<dbReference type="AlphaFoldDB" id="A0A2R4XGW9"/>
<sequence length="69" mass="7711">MNALLEEGVGVTVMAQQAMPRKGYDLVFIPRHNSVIDSTLGILKLSNTPHNPTARQMEVIVEVCLTEWF</sequence>
<dbReference type="EMBL" id="CP028901">
    <property type="protein sequence ID" value="AWB33067.1"/>
    <property type="molecule type" value="Genomic_DNA"/>
</dbReference>
<organism evidence="1 2">
    <name type="scientific">Orrella marina</name>
    <dbReference type="NCBI Taxonomy" id="2163011"/>
    <lineage>
        <taxon>Bacteria</taxon>
        <taxon>Pseudomonadati</taxon>
        <taxon>Pseudomonadota</taxon>
        <taxon>Betaproteobacteria</taxon>
        <taxon>Burkholderiales</taxon>
        <taxon>Alcaligenaceae</taxon>
        <taxon>Orrella</taxon>
    </lineage>
</organism>
<evidence type="ECO:0000313" key="1">
    <source>
        <dbReference type="EMBL" id="AWB33067.1"/>
    </source>
</evidence>
<protein>
    <submittedName>
        <fullName evidence="1">Uncharacterized protein</fullName>
    </submittedName>
</protein>
<reference evidence="1 2" key="1">
    <citation type="submission" date="2018-04" db="EMBL/GenBank/DDBJ databases">
        <title>Bordetella sp. HZ20 isolated from seawater.</title>
        <authorList>
            <person name="Sun C."/>
        </authorList>
    </citation>
    <scope>NUCLEOTIDE SEQUENCE [LARGE SCALE GENOMIC DNA]</scope>
    <source>
        <strain evidence="1 2">HZ20</strain>
    </source>
</reference>
<evidence type="ECO:0000313" key="2">
    <source>
        <dbReference type="Proteomes" id="UP000244571"/>
    </source>
</evidence>
<dbReference type="RefSeq" id="WP_108620497.1">
    <property type="nucleotide sequence ID" value="NZ_CP028901.1"/>
</dbReference>